<evidence type="ECO:0000259" key="2">
    <source>
        <dbReference type="Pfam" id="PF07364"/>
    </source>
</evidence>
<comment type="caution">
    <text evidence="3">The sequence shown here is derived from an EMBL/GenBank/DDBJ whole genome shotgun (WGS) entry which is preliminary data.</text>
</comment>
<feature type="domain" description="Microcystin LR degradation protein MlrC C-terminal" evidence="1">
    <location>
        <begin position="138"/>
        <end position="312"/>
    </location>
</feature>
<protein>
    <submittedName>
        <fullName evidence="3">Uncharacterized protein</fullName>
    </submittedName>
</protein>
<reference evidence="3 4" key="1">
    <citation type="journal article" date="2013" name="Genome Biol.">
        <title>Comparative genomics of the core and accessory genomes of 48 Sinorhizobium strains comprising five genospecies.</title>
        <authorList>
            <person name="Sugawara M."/>
            <person name="Epstein B."/>
            <person name="Badgley B.D."/>
            <person name="Unno T."/>
            <person name="Xu L."/>
            <person name="Reese J."/>
            <person name="Gyaneshwar P."/>
            <person name="Denny R."/>
            <person name="Mudge J."/>
            <person name="Bharti A.K."/>
            <person name="Farmer A.D."/>
            <person name="May G.D."/>
            <person name="Woodward J.E."/>
            <person name="Medigue C."/>
            <person name="Vallenet D."/>
            <person name="Lajus A."/>
            <person name="Rouy Z."/>
            <person name="Martinez-Vaz B."/>
            <person name="Tiffin P."/>
            <person name="Young N.D."/>
            <person name="Sadowsky M.J."/>
        </authorList>
    </citation>
    <scope>NUCLEOTIDE SEQUENCE [LARGE SCALE GENOMIC DNA]</scope>
    <source>
        <strain evidence="3 4">USDA4894</strain>
    </source>
</reference>
<name>A0A6N7LJ85_SINTE</name>
<dbReference type="AlphaFoldDB" id="A0A6N7LJ85"/>
<organism evidence="3 4">
    <name type="scientific">Sinorhizobium terangae</name>
    <dbReference type="NCBI Taxonomy" id="110322"/>
    <lineage>
        <taxon>Bacteria</taxon>
        <taxon>Pseudomonadati</taxon>
        <taxon>Pseudomonadota</taxon>
        <taxon>Alphaproteobacteria</taxon>
        <taxon>Hyphomicrobiales</taxon>
        <taxon>Rhizobiaceae</taxon>
        <taxon>Sinorhizobium/Ensifer group</taxon>
        <taxon>Sinorhizobium</taxon>
    </lineage>
</organism>
<dbReference type="Pfam" id="PF07171">
    <property type="entry name" value="MlrC_C"/>
    <property type="match status" value="1"/>
</dbReference>
<keyword evidence="4" id="KW-1185">Reference proteome</keyword>
<dbReference type="Pfam" id="PF07364">
    <property type="entry name" value="DUF1485"/>
    <property type="match status" value="1"/>
</dbReference>
<feature type="domain" description="Microcystin LR degradation protein MlrC N-terminal" evidence="2">
    <location>
        <begin position="1"/>
        <end position="126"/>
    </location>
</feature>
<evidence type="ECO:0000313" key="4">
    <source>
        <dbReference type="Proteomes" id="UP000439983"/>
    </source>
</evidence>
<dbReference type="InterPro" id="IPR010799">
    <property type="entry name" value="MlrC_C"/>
</dbReference>
<accession>A0A6N7LJ85</accession>
<sequence length="347" mass="38092">MAETGGKVLRTLVDLPLSKKRITRAFLKLPFLLQGRLSTNERPYDAIYERAEALVRAKPDLNDITLFNGHQYLDITESGQSVLVTYCGPDKSVAEKACREIGEMLLAARNEFVQDFPNPEAVFQEILSGTLGRPAILGDFGDRVLAGAPGASTEIISLALNRFPNLRGACVILDPPAVERCQRAGEGSSLNLTFGGRHTPNMEPVTARATVRQLLSGDFQNRGPYMKGVPALLGPTAHVSVGKLEILITSISPMVQDPAAYESFGISLAELDFAVAKSGSHFRLNFIAVGSPTIVRTDGLTSWDFRRFDYRRAKFVLPREEWPEKFAKNNTAADFLVKHVFVLGRTV</sequence>
<proteinExistence type="predicted"/>
<gene>
    <name evidence="3" type="ORF">GHK62_25240</name>
</gene>
<dbReference type="InterPro" id="IPR015995">
    <property type="entry name" value="MlrC_N"/>
</dbReference>
<dbReference type="Proteomes" id="UP000439983">
    <property type="component" value="Unassembled WGS sequence"/>
</dbReference>
<dbReference type="EMBL" id="WITC01000111">
    <property type="protein sequence ID" value="MQX17931.1"/>
    <property type="molecule type" value="Genomic_DNA"/>
</dbReference>
<evidence type="ECO:0000313" key="3">
    <source>
        <dbReference type="EMBL" id="MQX17931.1"/>
    </source>
</evidence>
<evidence type="ECO:0000259" key="1">
    <source>
        <dbReference type="Pfam" id="PF07171"/>
    </source>
</evidence>